<protein>
    <submittedName>
        <fullName evidence="5">Superfamily II DNA/RNA helicase, SNF2 family</fullName>
    </submittedName>
</protein>
<proteinExistence type="predicted"/>
<dbReference type="CDD" id="cd18012">
    <property type="entry name" value="DEXQc_arch_SWI2_SNF2"/>
    <property type="match status" value="1"/>
</dbReference>
<accession>A0A0P7Z0P8</accession>
<dbReference type="SMART" id="SM00490">
    <property type="entry name" value="HELICc"/>
    <property type="match status" value="1"/>
</dbReference>
<reference evidence="5 6" key="1">
    <citation type="submission" date="2015-09" db="EMBL/GenBank/DDBJ databases">
        <title>Identification and resolution of microdiversity through metagenomic sequencing of parallel consortia.</title>
        <authorList>
            <person name="Nelson W.C."/>
            <person name="Romine M.F."/>
            <person name="Lindemann S.R."/>
        </authorList>
    </citation>
    <scope>NUCLEOTIDE SEQUENCE [LARGE SCALE GENOMIC DNA]</scope>
    <source>
        <strain evidence="5">Ana</strain>
    </source>
</reference>
<dbReference type="InterPro" id="IPR000330">
    <property type="entry name" value="SNF2_N"/>
</dbReference>
<keyword evidence="5" id="KW-0347">Helicase</keyword>
<dbReference type="PATRIC" id="fig|1666911.3.peg.1745"/>
<evidence type="ECO:0000256" key="1">
    <source>
        <dbReference type="ARBA" id="ARBA00022801"/>
    </source>
</evidence>
<dbReference type="Proteomes" id="UP000050465">
    <property type="component" value="Unassembled WGS sequence"/>
</dbReference>
<gene>
    <name evidence="5" type="ORF">HLUCCA11_02535</name>
</gene>
<dbReference type="InterPro" id="IPR014001">
    <property type="entry name" value="Helicase_ATP-bd"/>
</dbReference>
<dbReference type="InterPro" id="IPR038718">
    <property type="entry name" value="SNF2-like_sf"/>
</dbReference>
<evidence type="ECO:0000256" key="2">
    <source>
        <dbReference type="SAM" id="MobiDB-lite"/>
    </source>
</evidence>
<feature type="domain" description="Helicase ATP-binding" evidence="3">
    <location>
        <begin position="626"/>
        <end position="789"/>
    </location>
</feature>
<keyword evidence="1" id="KW-0378">Hydrolase</keyword>
<dbReference type="AlphaFoldDB" id="A0A0P7Z0P8"/>
<feature type="compositionally biased region" description="Low complexity" evidence="2">
    <location>
        <begin position="84"/>
        <end position="97"/>
    </location>
</feature>
<dbReference type="Gene3D" id="3.40.50.10810">
    <property type="entry name" value="Tandem AAA-ATPase domain"/>
    <property type="match status" value="1"/>
</dbReference>
<keyword evidence="5" id="KW-0067">ATP-binding</keyword>
<evidence type="ECO:0000313" key="5">
    <source>
        <dbReference type="EMBL" id="KPQ37333.1"/>
    </source>
</evidence>
<dbReference type="GO" id="GO:0005524">
    <property type="term" value="F:ATP binding"/>
    <property type="evidence" value="ECO:0007669"/>
    <property type="project" value="InterPro"/>
</dbReference>
<dbReference type="InterPro" id="IPR049730">
    <property type="entry name" value="SNF2/RAD54-like_C"/>
</dbReference>
<organism evidence="5 6">
    <name type="scientific">Phormidesmis priestleyi Ana</name>
    <dbReference type="NCBI Taxonomy" id="1666911"/>
    <lineage>
        <taxon>Bacteria</taxon>
        <taxon>Bacillati</taxon>
        <taxon>Cyanobacteriota</taxon>
        <taxon>Cyanophyceae</taxon>
        <taxon>Leptolyngbyales</taxon>
        <taxon>Leptolyngbyaceae</taxon>
        <taxon>Phormidesmis</taxon>
    </lineage>
</organism>
<dbReference type="InterPro" id="IPR022138">
    <property type="entry name" value="DUF3670"/>
</dbReference>
<dbReference type="InterPro" id="IPR001650">
    <property type="entry name" value="Helicase_C-like"/>
</dbReference>
<evidence type="ECO:0000259" key="3">
    <source>
        <dbReference type="PROSITE" id="PS51192"/>
    </source>
</evidence>
<dbReference type="PROSITE" id="PS51194">
    <property type="entry name" value="HELICASE_CTER"/>
    <property type="match status" value="1"/>
</dbReference>
<comment type="caution">
    <text evidence="5">The sequence shown here is derived from an EMBL/GenBank/DDBJ whole genome shotgun (WGS) entry which is preliminary data.</text>
</comment>
<dbReference type="SUPFAM" id="SSF52540">
    <property type="entry name" value="P-loop containing nucleoside triphosphate hydrolases"/>
    <property type="match status" value="2"/>
</dbReference>
<name>A0A0P7Z0P8_9CYAN</name>
<dbReference type="SMART" id="SM00487">
    <property type="entry name" value="DEXDc"/>
    <property type="match status" value="1"/>
</dbReference>
<dbReference type="EMBL" id="LJZR01000002">
    <property type="protein sequence ID" value="KPQ37333.1"/>
    <property type="molecule type" value="Genomic_DNA"/>
</dbReference>
<feature type="domain" description="Helicase C-terminal" evidence="4">
    <location>
        <begin position="916"/>
        <end position="1073"/>
    </location>
</feature>
<evidence type="ECO:0000259" key="4">
    <source>
        <dbReference type="PROSITE" id="PS51194"/>
    </source>
</evidence>
<dbReference type="Gene3D" id="3.40.50.300">
    <property type="entry name" value="P-loop containing nucleotide triphosphate hydrolases"/>
    <property type="match status" value="1"/>
</dbReference>
<dbReference type="PANTHER" id="PTHR10799">
    <property type="entry name" value="SNF2/RAD54 HELICASE FAMILY"/>
    <property type="match status" value="1"/>
</dbReference>
<feature type="region of interest" description="Disordered" evidence="2">
    <location>
        <begin position="84"/>
        <end position="104"/>
    </location>
</feature>
<dbReference type="FunFam" id="3.40.50.300:FF:000533">
    <property type="entry name" value="Helicase, Snf2 family"/>
    <property type="match status" value="1"/>
</dbReference>
<dbReference type="GO" id="GO:0004386">
    <property type="term" value="F:helicase activity"/>
    <property type="evidence" value="ECO:0007669"/>
    <property type="project" value="UniProtKB-KW"/>
</dbReference>
<keyword evidence="5" id="KW-0547">Nucleotide-binding</keyword>
<sequence>MATLHGNWLPDLQRFWIWGETWQKVKAAALPDLSDEALPSPAKQPYQLDQAALSAVFQTASDQAEELDLSWMCAQVMGTGSKKVSAKATKSTASKTTATRKSKQKAENWQSRLVVLPTEFAEDQLLPMLSANALAGLAQEASTVAALYPWQISGSLLDPLVTIRLLSALPLGHSEANAFVGDDLRYWSHLVRWCLDLLARGKFVPVVSADNKGAIASWQLLLDSALDQSRLKDFCDRIPLICRSYLAPLASKKSQKVSSFRVDLPQSAEPLVRNFLATLVDAQVRSLAQSNELSAATPLSKDLPLREWLDALGAPDPHFESTPTGVVRLNDAINTWTAPLQNLADTVEGYRTCFALTPPPAGEMNWALQYGLQAIDDDGFRVDAETLWQHPTDSFIYQDREIEAPQETLLGGLGRAARLYEPIKPTLTGQSPTQCGLDPIEAYQFLKASAWRLQDSGFGVILPDNLVDPSKVSASRLGLQISATAPPTQQRLGLQSLLNFKWDLAVGGQVLTQAEFEDLITQGTPLVEINGQWIELRPQDVRAAKEFFEKRKGQTKLSVEEALRISTGDNQLIDKLPVVKFDASGKLDELITTMTTGNQSLTPISEPDGFEGQLRPYQAKGVSWLSFLEQWGLGACLADDMGLGKTIQFIAFLLYLKQEKALGGPVLLVCPTSVLTNWQREVKKFGPELNTLVYHGDKRPKGAALLKAVEKLDLIITSYTLVQRDLKDLKKVAWRGMVLDEAQNIKNPAAKQSLAVREVESEFRVALTGTPVENRLSELWAIMDFLNPGYLGPLNFFKRRFATPIEKYGDTDSLKTLRSLVQPFILRRLKTDRSIIQDLPDKQEMTVFCGLTAEQARLYQKLVDDTLGDIDEATGVKRRGMILALLVKLKQICNHPAQFLKQDSLGKYRRSGKLQRLDEMLEEVIAEGDRALIFTQFAEWGKLLSTHLEHRLGTSTQFLYGSTSQAKREEMVDRFQLDPNGPKIFILSLKAGGVGLNLTRANHVFHFDRWWNPAVENQATDRAFRIGQTKNVQVHKFVTTGTLEERINDMINSKKALAEQVVGAGEQWLTELDTDQLRNLLLLDRDAVIDES</sequence>
<dbReference type="STRING" id="1666911.HLUCCA11_02535"/>
<dbReference type="Pfam" id="PF00176">
    <property type="entry name" value="SNF2-rel_dom"/>
    <property type="match status" value="1"/>
</dbReference>
<evidence type="ECO:0000313" key="6">
    <source>
        <dbReference type="Proteomes" id="UP000050465"/>
    </source>
</evidence>
<dbReference type="CDD" id="cd18793">
    <property type="entry name" value="SF2_C_SNF"/>
    <property type="match status" value="1"/>
</dbReference>
<dbReference type="Pfam" id="PF00271">
    <property type="entry name" value="Helicase_C"/>
    <property type="match status" value="1"/>
</dbReference>
<dbReference type="PROSITE" id="PS51192">
    <property type="entry name" value="HELICASE_ATP_BIND_1"/>
    <property type="match status" value="1"/>
</dbReference>
<dbReference type="InterPro" id="IPR027417">
    <property type="entry name" value="P-loop_NTPase"/>
</dbReference>
<dbReference type="Pfam" id="PF12419">
    <property type="entry name" value="DUF3670"/>
    <property type="match status" value="1"/>
</dbReference>
<dbReference type="GO" id="GO:0016787">
    <property type="term" value="F:hydrolase activity"/>
    <property type="evidence" value="ECO:0007669"/>
    <property type="project" value="UniProtKB-KW"/>
</dbReference>